<sequence length="152" mass="16745">MRTWTIHEIVDACAMTTGELSQWISRGHFRPSVAVRPGQRRRFDWRDLACLAVMRMLRKHSLSLDGMALIVSDLRDDLAGMNDISDISGRSFFCADWGKKQPCPTVGLVTETDLFAVLKRRPETVIIVDVATVYRDAAGAIPVVTAAGGAAQ</sequence>
<dbReference type="InterPro" id="IPR009061">
    <property type="entry name" value="DNA-bd_dom_put_sf"/>
</dbReference>
<proteinExistence type="predicted"/>
<gene>
    <name evidence="2" type="ORF">RGD00_22155</name>
</gene>
<accession>A0ABU1FEL8</accession>
<organism evidence="2 3">
    <name type="scientific">Ruixingdingia sedimenti</name>
    <dbReference type="NCBI Taxonomy" id="3073604"/>
    <lineage>
        <taxon>Bacteria</taxon>
        <taxon>Pseudomonadati</taxon>
        <taxon>Pseudomonadota</taxon>
        <taxon>Alphaproteobacteria</taxon>
        <taxon>Rhodobacterales</taxon>
        <taxon>Paracoccaceae</taxon>
        <taxon>Ruixingdingia</taxon>
    </lineage>
</organism>
<dbReference type="SUPFAM" id="SSF46955">
    <property type="entry name" value="Putative DNA-binding domain"/>
    <property type="match status" value="1"/>
</dbReference>
<dbReference type="RefSeq" id="WP_310459416.1">
    <property type="nucleotide sequence ID" value="NZ_JAVKPH010000061.1"/>
</dbReference>
<comment type="caution">
    <text evidence="2">The sequence shown here is derived from an EMBL/GenBank/DDBJ whole genome shotgun (WGS) entry which is preliminary data.</text>
</comment>
<keyword evidence="3" id="KW-1185">Reference proteome</keyword>
<evidence type="ECO:0000313" key="3">
    <source>
        <dbReference type="Proteomes" id="UP001247754"/>
    </source>
</evidence>
<evidence type="ECO:0000313" key="2">
    <source>
        <dbReference type="EMBL" id="MDR5655315.1"/>
    </source>
</evidence>
<feature type="domain" description="HTH merR-type" evidence="1">
    <location>
        <begin position="5"/>
        <end position="70"/>
    </location>
</feature>
<reference evidence="2 3" key="1">
    <citation type="submission" date="2023-09" db="EMBL/GenBank/DDBJ databases">
        <title>Xinfangfangia sedmenti sp. nov., isolated the sedment.</title>
        <authorList>
            <person name="Xu L."/>
        </authorList>
    </citation>
    <scope>NUCLEOTIDE SEQUENCE [LARGE SCALE GENOMIC DNA]</scope>
    <source>
        <strain evidence="2 3">LG-4</strain>
    </source>
</reference>
<dbReference type="EMBL" id="JAVKPH010000061">
    <property type="protein sequence ID" value="MDR5655315.1"/>
    <property type="molecule type" value="Genomic_DNA"/>
</dbReference>
<dbReference type="Gene3D" id="1.10.1660.10">
    <property type="match status" value="1"/>
</dbReference>
<dbReference type="InterPro" id="IPR000551">
    <property type="entry name" value="MerR-type_HTH_dom"/>
</dbReference>
<name>A0ABU1FEL8_9RHOB</name>
<protein>
    <submittedName>
        <fullName evidence="2">MerR family transcriptional regulator</fullName>
    </submittedName>
</protein>
<dbReference type="Proteomes" id="UP001247754">
    <property type="component" value="Unassembled WGS sequence"/>
</dbReference>
<dbReference type="Pfam" id="PF13411">
    <property type="entry name" value="MerR_1"/>
    <property type="match status" value="1"/>
</dbReference>
<evidence type="ECO:0000259" key="1">
    <source>
        <dbReference type="Pfam" id="PF13411"/>
    </source>
</evidence>